<reference evidence="6 7" key="1">
    <citation type="journal article" date="2018" name="Nat. Ecol. Evol.">
        <title>Pezizomycetes genomes reveal the molecular basis of ectomycorrhizal truffle lifestyle.</title>
        <authorList>
            <person name="Murat C."/>
            <person name="Payen T."/>
            <person name="Noel B."/>
            <person name="Kuo A."/>
            <person name="Morin E."/>
            <person name="Chen J."/>
            <person name="Kohler A."/>
            <person name="Krizsan K."/>
            <person name="Balestrini R."/>
            <person name="Da Silva C."/>
            <person name="Montanini B."/>
            <person name="Hainaut M."/>
            <person name="Levati E."/>
            <person name="Barry K.W."/>
            <person name="Belfiori B."/>
            <person name="Cichocki N."/>
            <person name="Clum A."/>
            <person name="Dockter R.B."/>
            <person name="Fauchery L."/>
            <person name="Guy J."/>
            <person name="Iotti M."/>
            <person name="Le Tacon F."/>
            <person name="Lindquist E.A."/>
            <person name="Lipzen A."/>
            <person name="Malagnac F."/>
            <person name="Mello A."/>
            <person name="Molinier V."/>
            <person name="Miyauchi S."/>
            <person name="Poulain J."/>
            <person name="Riccioni C."/>
            <person name="Rubini A."/>
            <person name="Sitrit Y."/>
            <person name="Splivallo R."/>
            <person name="Traeger S."/>
            <person name="Wang M."/>
            <person name="Zifcakova L."/>
            <person name="Wipf D."/>
            <person name="Zambonelli A."/>
            <person name="Paolocci F."/>
            <person name="Nowrousian M."/>
            <person name="Ottonello S."/>
            <person name="Baldrian P."/>
            <person name="Spatafora J.W."/>
            <person name="Henrissat B."/>
            <person name="Nagy L.G."/>
            <person name="Aury J.M."/>
            <person name="Wincker P."/>
            <person name="Grigoriev I.V."/>
            <person name="Bonfante P."/>
            <person name="Martin F.M."/>
        </authorList>
    </citation>
    <scope>NUCLEOTIDE SEQUENCE [LARGE SCALE GENOMIC DNA]</scope>
    <source>
        <strain evidence="6 7">120613-1</strain>
    </source>
</reference>
<accession>A0A3N4IW69</accession>
<dbReference type="Gene3D" id="2.60.40.420">
    <property type="entry name" value="Cupredoxins - blue copper proteins"/>
    <property type="match status" value="3"/>
</dbReference>
<protein>
    <submittedName>
        <fullName evidence="6">Cupredoxin</fullName>
    </submittedName>
</protein>
<gene>
    <name evidence="6" type="ORF">L873DRAFT_1795459</name>
</gene>
<dbReference type="Pfam" id="PF07731">
    <property type="entry name" value="Cu-oxidase_2"/>
    <property type="match status" value="1"/>
</dbReference>
<sequence>MLFSTRKISSLLVFASFVLGGDDDWESPKPPGPWKYTKPHSHHDNTTTFTDSHCLFHQLQCRRRGSRTYVNETTDIPIGFYEVTIKAFQKRIYPNLGLTDFAEYDGMVPGPTFWIQKGREVLIRFANAYDRPSAIPLHGSYFIAPFGGWAEDTIAPGNYQDYYYPNNQAARTLWYHDHAVHITAINAYFGQAGMYILHDPAEEARLALSAGNYDISLVIQAMQYQSNGKLFPPTNERESLYGDVIHGNGQPWPFLKVEPRNYRFRVLNASISRTFRSTLVQDGQKAAIPFHVIAADAGYLSSPETAANFPSYAGKNITVTNDRDVMADEDYNGTNRVMRFVVGTTVSDSIDNGALPPTLSPVNLPPAKTTVDRGFKFEQSGGEWSINGVAFKDVANLEQLSIFISSISKSSPSYESARLKDVFLLYTNEKVLFRTKYVPWDGVYMFHCHNPVHEDNDMMRALNVTVLKNFDYPEITRSTDPMEARWRDKPYTGTELATVRSATLPFFSSLDAYARVKKIEAAIDAYHSTVVTKRDLPTEALTTLKKLSVQPRHCRQMRRD</sequence>
<dbReference type="PANTHER" id="PTHR48267">
    <property type="entry name" value="CUPREDOXIN SUPERFAMILY PROTEIN"/>
    <property type="match status" value="1"/>
</dbReference>
<feature type="signal peptide" evidence="3">
    <location>
        <begin position="1"/>
        <end position="20"/>
    </location>
</feature>
<evidence type="ECO:0000256" key="2">
    <source>
        <dbReference type="ARBA" id="ARBA00023008"/>
    </source>
</evidence>
<feature type="domain" description="Plastocyanin-like" evidence="5">
    <location>
        <begin position="97"/>
        <end position="201"/>
    </location>
</feature>
<dbReference type="AlphaFoldDB" id="A0A3N4IW69"/>
<keyword evidence="7" id="KW-1185">Reference proteome</keyword>
<dbReference type="PANTHER" id="PTHR48267:SF1">
    <property type="entry name" value="BILIRUBIN OXIDASE"/>
    <property type="match status" value="1"/>
</dbReference>
<evidence type="ECO:0000313" key="6">
    <source>
        <dbReference type="EMBL" id="RPA90442.1"/>
    </source>
</evidence>
<dbReference type="InterPro" id="IPR011706">
    <property type="entry name" value="Cu-oxidase_C"/>
</dbReference>
<keyword evidence="3" id="KW-0732">Signal</keyword>
<evidence type="ECO:0000256" key="1">
    <source>
        <dbReference type="ARBA" id="ARBA00010609"/>
    </source>
</evidence>
<dbReference type="GO" id="GO:0016491">
    <property type="term" value="F:oxidoreductase activity"/>
    <property type="evidence" value="ECO:0007669"/>
    <property type="project" value="InterPro"/>
</dbReference>
<dbReference type="STRING" id="1336337.A0A3N4IW69"/>
<feature type="chain" id="PRO_5018121160" evidence="3">
    <location>
        <begin position="21"/>
        <end position="560"/>
    </location>
</feature>
<dbReference type="OrthoDB" id="262547at2759"/>
<dbReference type="InterPro" id="IPR045087">
    <property type="entry name" value="Cu-oxidase_fam"/>
</dbReference>
<name>A0A3N4IW69_9PEZI</name>
<organism evidence="6 7">
    <name type="scientific">Choiromyces venosus 120613-1</name>
    <dbReference type="NCBI Taxonomy" id="1336337"/>
    <lineage>
        <taxon>Eukaryota</taxon>
        <taxon>Fungi</taxon>
        <taxon>Dikarya</taxon>
        <taxon>Ascomycota</taxon>
        <taxon>Pezizomycotina</taxon>
        <taxon>Pezizomycetes</taxon>
        <taxon>Pezizales</taxon>
        <taxon>Tuberaceae</taxon>
        <taxon>Choiromyces</taxon>
    </lineage>
</organism>
<dbReference type="InterPro" id="IPR008972">
    <property type="entry name" value="Cupredoxin"/>
</dbReference>
<feature type="domain" description="Plastocyanin-like" evidence="4">
    <location>
        <begin position="408"/>
        <end position="465"/>
    </location>
</feature>
<dbReference type="Proteomes" id="UP000276215">
    <property type="component" value="Unassembled WGS sequence"/>
</dbReference>
<evidence type="ECO:0000256" key="3">
    <source>
        <dbReference type="SAM" id="SignalP"/>
    </source>
</evidence>
<dbReference type="InterPro" id="IPR011707">
    <property type="entry name" value="Cu-oxidase-like_N"/>
</dbReference>
<dbReference type="Pfam" id="PF07732">
    <property type="entry name" value="Cu-oxidase_3"/>
    <property type="match status" value="1"/>
</dbReference>
<dbReference type="SUPFAM" id="SSF49503">
    <property type="entry name" value="Cupredoxins"/>
    <property type="match status" value="2"/>
</dbReference>
<dbReference type="EMBL" id="ML120525">
    <property type="protein sequence ID" value="RPA90442.1"/>
    <property type="molecule type" value="Genomic_DNA"/>
</dbReference>
<proteinExistence type="inferred from homology"/>
<evidence type="ECO:0000259" key="4">
    <source>
        <dbReference type="Pfam" id="PF07731"/>
    </source>
</evidence>
<evidence type="ECO:0000259" key="5">
    <source>
        <dbReference type="Pfam" id="PF07732"/>
    </source>
</evidence>
<evidence type="ECO:0000313" key="7">
    <source>
        <dbReference type="Proteomes" id="UP000276215"/>
    </source>
</evidence>
<comment type="similarity">
    <text evidence="1">Belongs to the multicopper oxidase family.</text>
</comment>
<keyword evidence="2" id="KW-0186">Copper</keyword>
<dbReference type="GO" id="GO:0005507">
    <property type="term" value="F:copper ion binding"/>
    <property type="evidence" value="ECO:0007669"/>
    <property type="project" value="InterPro"/>
</dbReference>